<comment type="caution">
    <text evidence="2">The sequence shown here is derived from an EMBL/GenBank/DDBJ whole genome shotgun (WGS) entry which is preliminary data.</text>
</comment>
<organism evidence="2 3">
    <name type="scientific">Rhodopirellula europaea SH398</name>
    <dbReference type="NCBI Taxonomy" id="1263868"/>
    <lineage>
        <taxon>Bacteria</taxon>
        <taxon>Pseudomonadati</taxon>
        <taxon>Planctomycetota</taxon>
        <taxon>Planctomycetia</taxon>
        <taxon>Pirellulales</taxon>
        <taxon>Pirellulaceae</taxon>
        <taxon>Rhodopirellula</taxon>
    </lineage>
</organism>
<gene>
    <name evidence="2" type="ORF">RESH_05679</name>
</gene>
<name>M5RWX1_9BACT</name>
<dbReference type="STRING" id="1263868.RESH_05679"/>
<feature type="compositionally biased region" description="Polar residues" evidence="1">
    <location>
        <begin position="60"/>
        <end position="79"/>
    </location>
</feature>
<evidence type="ECO:0000313" key="2">
    <source>
        <dbReference type="EMBL" id="EMI23833.1"/>
    </source>
</evidence>
<evidence type="ECO:0000313" key="3">
    <source>
        <dbReference type="Proteomes" id="UP000011996"/>
    </source>
</evidence>
<protein>
    <submittedName>
        <fullName evidence="2">Uncharacterized protein</fullName>
    </submittedName>
</protein>
<proteinExistence type="predicted"/>
<dbReference type="PATRIC" id="fig|1263868.3.peg.6155"/>
<feature type="region of interest" description="Disordered" evidence="1">
    <location>
        <begin position="20"/>
        <end position="87"/>
    </location>
</feature>
<evidence type="ECO:0000256" key="1">
    <source>
        <dbReference type="SAM" id="MobiDB-lite"/>
    </source>
</evidence>
<sequence length="87" mass="9739">MNTGVIQIPQRSLRCRTEIPVGRVRSAPEKRPPSESGELDGNQKKTAVQRAQTLPRRSHFQSQETCSRVSVSQSHTTTRAPVCPFRP</sequence>
<dbReference type="EMBL" id="ANOF01000184">
    <property type="protein sequence ID" value="EMI23833.1"/>
    <property type="molecule type" value="Genomic_DNA"/>
</dbReference>
<reference evidence="2 3" key="1">
    <citation type="journal article" date="2013" name="Mar. Genomics">
        <title>Expression of sulfatases in Rhodopirellula baltica and the diversity of sulfatases in the genus Rhodopirellula.</title>
        <authorList>
            <person name="Wegner C.E."/>
            <person name="Richter-Heitmann T."/>
            <person name="Klindworth A."/>
            <person name="Klockow C."/>
            <person name="Richter M."/>
            <person name="Achstetter T."/>
            <person name="Glockner F.O."/>
            <person name="Harder J."/>
        </authorList>
    </citation>
    <scope>NUCLEOTIDE SEQUENCE [LARGE SCALE GENOMIC DNA]</scope>
    <source>
        <strain evidence="2 3">SH398</strain>
    </source>
</reference>
<dbReference type="Proteomes" id="UP000011996">
    <property type="component" value="Unassembled WGS sequence"/>
</dbReference>
<accession>M5RWX1</accession>
<dbReference type="AlphaFoldDB" id="M5RWX1"/>